<keyword evidence="1" id="KW-1133">Transmembrane helix</keyword>
<proteinExistence type="predicted"/>
<organism evidence="2 3">
    <name type="scientific">Cryoendolithus antarcticus</name>
    <dbReference type="NCBI Taxonomy" id="1507870"/>
    <lineage>
        <taxon>Eukaryota</taxon>
        <taxon>Fungi</taxon>
        <taxon>Dikarya</taxon>
        <taxon>Ascomycota</taxon>
        <taxon>Pezizomycotina</taxon>
        <taxon>Dothideomycetes</taxon>
        <taxon>Dothideomycetidae</taxon>
        <taxon>Cladosporiales</taxon>
        <taxon>Cladosporiaceae</taxon>
        <taxon>Cryoendolithus</taxon>
    </lineage>
</organism>
<protein>
    <submittedName>
        <fullName evidence="2">Uncharacterized protein</fullName>
    </submittedName>
</protein>
<feature type="transmembrane region" description="Helical" evidence="1">
    <location>
        <begin position="287"/>
        <end position="309"/>
    </location>
</feature>
<accession>A0A1V8SLW1</accession>
<dbReference type="Proteomes" id="UP000192596">
    <property type="component" value="Unassembled WGS sequence"/>
</dbReference>
<dbReference type="AlphaFoldDB" id="A0A1V8SLW1"/>
<keyword evidence="1" id="KW-0472">Membrane</keyword>
<feature type="transmembrane region" description="Helical" evidence="1">
    <location>
        <begin position="253"/>
        <end position="275"/>
    </location>
</feature>
<evidence type="ECO:0000313" key="3">
    <source>
        <dbReference type="Proteomes" id="UP000192596"/>
    </source>
</evidence>
<keyword evidence="1" id="KW-0812">Transmembrane</keyword>
<dbReference type="InParanoid" id="A0A1V8SLW1"/>
<evidence type="ECO:0000256" key="1">
    <source>
        <dbReference type="SAM" id="Phobius"/>
    </source>
</evidence>
<keyword evidence="3" id="KW-1185">Reference proteome</keyword>
<comment type="caution">
    <text evidence="2">The sequence shown here is derived from an EMBL/GenBank/DDBJ whole genome shotgun (WGS) entry which is preliminary data.</text>
</comment>
<feature type="transmembrane region" description="Helical" evidence="1">
    <location>
        <begin position="217"/>
        <end position="238"/>
    </location>
</feature>
<reference evidence="3" key="1">
    <citation type="submission" date="2017-03" db="EMBL/GenBank/DDBJ databases">
        <title>Genomes of endolithic fungi from Antarctica.</title>
        <authorList>
            <person name="Coleine C."/>
            <person name="Masonjones S."/>
            <person name="Stajich J.E."/>
        </authorList>
    </citation>
    <scope>NUCLEOTIDE SEQUENCE [LARGE SCALE GENOMIC DNA]</scope>
    <source>
        <strain evidence="3">CCFEE 5527</strain>
    </source>
</reference>
<evidence type="ECO:0000313" key="2">
    <source>
        <dbReference type="EMBL" id="OQN99940.1"/>
    </source>
</evidence>
<dbReference type="EMBL" id="NAJO01000037">
    <property type="protein sequence ID" value="OQN99940.1"/>
    <property type="molecule type" value="Genomic_DNA"/>
</dbReference>
<gene>
    <name evidence="2" type="ORF">B0A48_14145</name>
</gene>
<sequence length="346" mass="38555">MQSRTTPPTIIHSLGLAVQADLLELASRFEEIDKFVLKELRDPHEITFNPSMTREDQKDLGPVRYKESDKVEFTALCQDHELDEVLPYLGDRRLKGYWLVIFNSLCTTWGRGSMYYPDKAQARIHEVLGLSDGLDPLYAQASKDPDLPRYVKTGISERLRALESFLDTALVMFPTRRRRETQPALRGTTSTTGDTNTAPIAMADQSRLYAILTNDSTTVGITLMVTTAAMALAIAAFFGAEPYSKADFSLTSLYNYLQSMLVSVAAQCFTILPLWDPRVRRNTSRWIGWWTLVGTVTGILTPAIYYVAGSAWSDLLASVSAICSAFVTLHLVQGLQKETGAKVHTL</sequence>
<name>A0A1V8SLW1_9PEZI</name>